<sequence>MTPRTLRHGQRCEVWTAPADGGQPELAFVTAETLFEAPNWLADGRLLLNGGGRLWFLAPDGGGPEPLPATGLPPVNNDHVPAPDGTAAFCSADDGHIYRVPLAGGAAERVTHDDGARHFLHGVSPADGGRLAYVEIHDGDVRRRGRLAILDLADGAVALPDVGDGHCDGPEFTPDGAWILLNTESFGRVAGHARPPRRRPGARGPGRPCRLGRRASQDRGVRRPGDHERQQLGARQQPVRVRRLPDRGRAPIRRVRPLREGIQPSPRQ</sequence>
<dbReference type="SUPFAM" id="SSF69304">
    <property type="entry name" value="Tricorn protease N-terminal domain"/>
    <property type="match status" value="1"/>
</dbReference>
<evidence type="ECO:0000313" key="2">
    <source>
        <dbReference type="EMBL" id="GAA2201636.1"/>
    </source>
</evidence>
<keyword evidence="3" id="KW-1185">Reference proteome</keyword>
<evidence type="ECO:0000313" key="3">
    <source>
        <dbReference type="Proteomes" id="UP001500432"/>
    </source>
</evidence>
<accession>A0ABP5NSU6</accession>
<gene>
    <name evidence="2" type="ORF">GCM10009849_26820</name>
</gene>
<dbReference type="Gene3D" id="2.120.10.30">
    <property type="entry name" value="TolB, C-terminal domain"/>
    <property type="match status" value="1"/>
</dbReference>
<dbReference type="Proteomes" id="UP001500432">
    <property type="component" value="Unassembled WGS sequence"/>
</dbReference>
<dbReference type="InterPro" id="IPR011042">
    <property type="entry name" value="6-blade_b-propeller_TolB-like"/>
</dbReference>
<feature type="region of interest" description="Disordered" evidence="1">
    <location>
        <begin position="189"/>
        <end position="268"/>
    </location>
</feature>
<organism evidence="2 3">
    <name type="scientific">Sinomonas flava</name>
    <dbReference type="NCBI Taxonomy" id="496857"/>
    <lineage>
        <taxon>Bacteria</taxon>
        <taxon>Bacillati</taxon>
        <taxon>Actinomycetota</taxon>
        <taxon>Actinomycetes</taxon>
        <taxon>Micrococcales</taxon>
        <taxon>Micrococcaceae</taxon>
        <taxon>Sinomonas</taxon>
    </lineage>
</organism>
<evidence type="ECO:0000256" key="1">
    <source>
        <dbReference type="SAM" id="MobiDB-lite"/>
    </source>
</evidence>
<proteinExistence type="predicted"/>
<protein>
    <submittedName>
        <fullName evidence="2">Uncharacterized protein</fullName>
    </submittedName>
</protein>
<feature type="compositionally biased region" description="Basic and acidic residues" evidence="1">
    <location>
        <begin position="215"/>
        <end position="230"/>
    </location>
</feature>
<dbReference type="EMBL" id="BAAAQW010000007">
    <property type="protein sequence ID" value="GAA2201636.1"/>
    <property type="molecule type" value="Genomic_DNA"/>
</dbReference>
<comment type="caution">
    <text evidence="2">The sequence shown here is derived from an EMBL/GenBank/DDBJ whole genome shotgun (WGS) entry which is preliminary data.</text>
</comment>
<name>A0ABP5NSU6_9MICC</name>
<reference evidence="3" key="1">
    <citation type="journal article" date="2019" name="Int. J. Syst. Evol. Microbiol.">
        <title>The Global Catalogue of Microorganisms (GCM) 10K type strain sequencing project: providing services to taxonomists for standard genome sequencing and annotation.</title>
        <authorList>
            <consortium name="The Broad Institute Genomics Platform"/>
            <consortium name="The Broad Institute Genome Sequencing Center for Infectious Disease"/>
            <person name="Wu L."/>
            <person name="Ma J."/>
        </authorList>
    </citation>
    <scope>NUCLEOTIDE SEQUENCE [LARGE SCALE GENOMIC DNA]</scope>
    <source>
        <strain evidence="3">JCM 16034</strain>
    </source>
</reference>